<sequence length="69" mass="7862">MNHKTSRSELIQLQIVAIIASDYLSLNTQIGLLKKEKEIFKNIIVRLLPFPGLKLSGVKCLGIWVKDRK</sequence>
<comment type="caution">
    <text evidence="1">The sequence shown here is derived from an EMBL/GenBank/DDBJ whole genome shotgun (WGS) entry which is preliminary data.</text>
</comment>
<evidence type="ECO:0000313" key="2">
    <source>
        <dbReference type="Proteomes" id="UP000494216"/>
    </source>
</evidence>
<accession>A0A8S0XJE9</accession>
<dbReference type="AlphaFoldDB" id="A0A8S0XJE9"/>
<proteinExistence type="predicted"/>
<dbReference type="Proteomes" id="UP000494216">
    <property type="component" value="Unassembled WGS sequence"/>
</dbReference>
<protein>
    <submittedName>
        <fullName evidence="1">Uncharacterized protein</fullName>
    </submittedName>
</protein>
<evidence type="ECO:0000313" key="1">
    <source>
        <dbReference type="EMBL" id="CAA9891368.1"/>
    </source>
</evidence>
<dbReference type="EMBL" id="CADCXN010000069">
    <property type="protein sequence ID" value="CAA9891368.1"/>
    <property type="molecule type" value="Genomic_DNA"/>
</dbReference>
<keyword evidence="2" id="KW-1185">Reference proteome</keyword>
<gene>
    <name evidence="1" type="ORF">METHB2_40068</name>
</gene>
<organism evidence="1 2">
    <name type="scientific">Candidatus Methylobacter favarea</name>
    <dbReference type="NCBI Taxonomy" id="2707345"/>
    <lineage>
        <taxon>Bacteria</taxon>
        <taxon>Pseudomonadati</taxon>
        <taxon>Pseudomonadota</taxon>
        <taxon>Gammaproteobacteria</taxon>
        <taxon>Methylococcales</taxon>
        <taxon>Methylococcaceae</taxon>
        <taxon>Methylobacter</taxon>
    </lineage>
</organism>
<name>A0A8S0XJE9_9GAMM</name>
<reference evidence="1 2" key="1">
    <citation type="submission" date="2020-02" db="EMBL/GenBank/DDBJ databases">
        <authorList>
            <person name="Hogendoorn C."/>
        </authorList>
    </citation>
    <scope>NUCLEOTIDE SEQUENCE [LARGE SCALE GENOMIC DNA]</scope>
    <source>
        <strain evidence="1">METHB21</strain>
    </source>
</reference>